<dbReference type="EMBL" id="CATNWA010014320">
    <property type="protein sequence ID" value="CAI9570441.1"/>
    <property type="molecule type" value="Genomic_DNA"/>
</dbReference>
<sequence length="56" mass="6293">MGSERKSLQNEGIPGCHLISVSPLEDFLLFGDNLKFWIFFHFQCRDGLTTHGAPGQ</sequence>
<name>A0ABN9DFZ8_9NEOB</name>
<gene>
    <name evidence="1" type="ORF">SPARVUS_LOCUS7095176</name>
</gene>
<keyword evidence="2" id="KW-1185">Reference proteome</keyword>
<evidence type="ECO:0000313" key="2">
    <source>
        <dbReference type="Proteomes" id="UP001162483"/>
    </source>
</evidence>
<accession>A0ABN9DFZ8</accession>
<protein>
    <submittedName>
        <fullName evidence="1">Uncharacterized protein</fullName>
    </submittedName>
</protein>
<organism evidence="1 2">
    <name type="scientific">Staurois parvus</name>
    <dbReference type="NCBI Taxonomy" id="386267"/>
    <lineage>
        <taxon>Eukaryota</taxon>
        <taxon>Metazoa</taxon>
        <taxon>Chordata</taxon>
        <taxon>Craniata</taxon>
        <taxon>Vertebrata</taxon>
        <taxon>Euteleostomi</taxon>
        <taxon>Amphibia</taxon>
        <taxon>Batrachia</taxon>
        <taxon>Anura</taxon>
        <taxon>Neobatrachia</taxon>
        <taxon>Ranoidea</taxon>
        <taxon>Ranidae</taxon>
        <taxon>Staurois</taxon>
    </lineage>
</organism>
<evidence type="ECO:0000313" key="1">
    <source>
        <dbReference type="EMBL" id="CAI9570441.1"/>
    </source>
</evidence>
<dbReference type="Proteomes" id="UP001162483">
    <property type="component" value="Unassembled WGS sequence"/>
</dbReference>
<comment type="caution">
    <text evidence="1">The sequence shown here is derived from an EMBL/GenBank/DDBJ whole genome shotgun (WGS) entry which is preliminary data.</text>
</comment>
<reference evidence="1" key="1">
    <citation type="submission" date="2023-05" db="EMBL/GenBank/DDBJ databases">
        <authorList>
            <person name="Stuckert A."/>
        </authorList>
    </citation>
    <scope>NUCLEOTIDE SEQUENCE</scope>
</reference>
<proteinExistence type="predicted"/>